<organism evidence="1 2">
    <name type="scientific">Parathielavia appendiculata</name>
    <dbReference type="NCBI Taxonomy" id="2587402"/>
    <lineage>
        <taxon>Eukaryota</taxon>
        <taxon>Fungi</taxon>
        <taxon>Dikarya</taxon>
        <taxon>Ascomycota</taxon>
        <taxon>Pezizomycotina</taxon>
        <taxon>Sordariomycetes</taxon>
        <taxon>Sordariomycetidae</taxon>
        <taxon>Sordariales</taxon>
        <taxon>Chaetomiaceae</taxon>
        <taxon>Parathielavia</taxon>
    </lineage>
</organism>
<reference evidence="1" key="2">
    <citation type="submission" date="2023-05" db="EMBL/GenBank/DDBJ databases">
        <authorList>
            <consortium name="Lawrence Berkeley National Laboratory"/>
            <person name="Steindorff A."/>
            <person name="Hensen N."/>
            <person name="Bonometti L."/>
            <person name="Westerberg I."/>
            <person name="Brannstrom I.O."/>
            <person name="Guillou S."/>
            <person name="Cros-Aarteil S."/>
            <person name="Calhoun S."/>
            <person name="Haridas S."/>
            <person name="Kuo A."/>
            <person name="Mondo S."/>
            <person name="Pangilinan J."/>
            <person name="Riley R."/>
            <person name="Labutti K."/>
            <person name="Andreopoulos B."/>
            <person name="Lipzen A."/>
            <person name="Chen C."/>
            <person name="Yanf M."/>
            <person name="Daum C."/>
            <person name="Ng V."/>
            <person name="Clum A."/>
            <person name="Ohm R."/>
            <person name="Martin F."/>
            <person name="Silar P."/>
            <person name="Natvig D."/>
            <person name="Lalanne C."/>
            <person name="Gautier V."/>
            <person name="Ament-Velasquez S.L."/>
            <person name="Kruys A."/>
            <person name="Hutchinson M.I."/>
            <person name="Powell A.J."/>
            <person name="Barry K."/>
            <person name="Miller A.N."/>
            <person name="Grigoriev I.V."/>
            <person name="Debuchy R."/>
            <person name="Gladieux P."/>
            <person name="Thoren M.H."/>
            <person name="Johannesson H."/>
        </authorList>
    </citation>
    <scope>NUCLEOTIDE SEQUENCE</scope>
    <source>
        <strain evidence="1">CBS 731.68</strain>
    </source>
</reference>
<proteinExistence type="predicted"/>
<name>A0AAN6TWD4_9PEZI</name>
<evidence type="ECO:0000313" key="2">
    <source>
        <dbReference type="Proteomes" id="UP001302602"/>
    </source>
</evidence>
<dbReference type="GeneID" id="87822509"/>
<dbReference type="Proteomes" id="UP001302602">
    <property type="component" value="Unassembled WGS sequence"/>
</dbReference>
<accession>A0AAN6TWD4</accession>
<dbReference type="AlphaFoldDB" id="A0AAN6TWD4"/>
<protein>
    <submittedName>
        <fullName evidence="1">Uncharacterized protein</fullName>
    </submittedName>
</protein>
<sequence length="90" mass="9739">MKTMSSPSAIEVSAALEEAVVLVARDNYRPGTPRKFNEPSFHACGKSRQDTDKVLLKCSGCIKAERPGFATRIVSGASRVSTRRTVVPES</sequence>
<gene>
    <name evidence="1" type="ORF">N657DRAFT_104422</name>
</gene>
<dbReference type="RefSeq" id="XP_062645796.1">
    <property type="nucleotide sequence ID" value="XM_062785743.1"/>
</dbReference>
<reference evidence="1" key="1">
    <citation type="journal article" date="2023" name="Mol. Phylogenet. Evol.">
        <title>Genome-scale phylogeny and comparative genomics of the fungal order Sordariales.</title>
        <authorList>
            <person name="Hensen N."/>
            <person name="Bonometti L."/>
            <person name="Westerberg I."/>
            <person name="Brannstrom I.O."/>
            <person name="Guillou S."/>
            <person name="Cros-Aarteil S."/>
            <person name="Calhoun S."/>
            <person name="Haridas S."/>
            <person name="Kuo A."/>
            <person name="Mondo S."/>
            <person name="Pangilinan J."/>
            <person name="Riley R."/>
            <person name="LaButti K."/>
            <person name="Andreopoulos B."/>
            <person name="Lipzen A."/>
            <person name="Chen C."/>
            <person name="Yan M."/>
            <person name="Daum C."/>
            <person name="Ng V."/>
            <person name="Clum A."/>
            <person name="Steindorff A."/>
            <person name="Ohm R.A."/>
            <person name="Martin F."/>
            <person name="Silar P."/>
            <person name="Natvig D.O."/>
            <person name="Lalanne C."/>
            <person name="Gautier V."/>
            <person name="Ament-Velasquez S.L."/>
            <person name="Kruys A."/>
            <person name="Hutchinson M.I."/>
            <person name="Powell A.J."/>
            <person name="Barry K."/>
            <person name="Miller A.N."/>
            <person name="Grigoriev I.V."/>
            <person name="Debuchy R."/>
            <person name="Gladieux P."/>
            <person name="Hiltunen Thoren M."/>
            <person name="Johannesson H."/>
        </authorList>
    </citation>
    <scope>NUCLEOTIDE SEQUENCE</scope>
    <source>
        <strain evidence="1">CBS 731.68</strain>
    </source>
</reference>
<comment type="caution">
    <text evidence="1">The sequence shown here is derived from an EMBL/GenBank/DDBJ whole genome shotgun (WGS) entry which is preliminary data.</text>
</comment>
<evidence type="ECO:0000313" key="1">
    <source>
        <dbReference type="EMBL" id="KAK4122025.1"/>
    </source>
</evidence>
<dbReference type="EMBL" id="MU853232">
    <property type="protein sequence ID" value="KAK4122025.1"/>
    <property type="molecule type" value="Genomic_DNA"/>
</dbReference>
<keyword evidence="2" id="KW-1185">Reference proteome</keyword>